<sequence length="81" mass="9345">MENSYEYDRTAPPLRSQATQRLMCRAWEECEAAIKVEQTEIVSSLLLVANTVVRYYHRRQDHIVPSHLIDSLEQLVTKVGG</sequence>
<accession>A0A0F9W7U9</accession>
<comment type="caution">
    <text evidence="1">The sequence shown here is derived from an EMBL/GenBank/DDBJ whole genome shotgun (WGS) entry which is preliminary data.</text>
</comment>
<dbReference type="AlphaFoldDB" id="A0A0F9W7U9"/>
<protein>
    <submittedName>
        <fullName evidence="1">Uncharacterized protein</fullName>
    </submittedName>
</protein>
<name>A0A0F9W7U9_9ZZZZ</name>
<proteinExistence type="predicted"/>
<dbReference type="EMBL" id="LAZR01000211">
    <property type="protein sequence ID" value="KKN81756.1"/>
    <property type="molecule type" value="Genomic_DNA"/>
</dbReference>
<organism evidence="1">
    <name type="scientific">marine sediment metagenome</name>
    <dbReference type="NCBI Taxonomy" id="412755"/>
    <lineage>
        <taxon>unclassified sequences</taxon>
        <taxon>metagenomes</taxon>
        <taxon>ecological metagenomes</taxon>
    </lineage>
</organism>
<evidence type="ECO:0000313" key="1">
    <source>
        <dbReference type="EMBL" id="KKN81756.1"/>
    </source>
</evidence>
<gene>
    <name evidence="1" type="ORF">LCGC14_0316680</name>
</gene>
<reference evidence="1" key="1">
    <citation type="journal article" date="2015" name="Nature">
        <title>Complex archaea that bridge the gap between prokaryotes and eukaryotes.</title>
        <authorList>
            <person name="Spang A."/>
            <person name="Saw J.H."/>
            <person name="Jorgensen S.L."/>
            <person name="Zaremba-Niedzwiedzka K."/>
            <person name="Martijn J."/>
            <person name="Lind A.E."/>
            <person name="van Eijk R."/>
            <person name="Schleper C."/>
            <person name="Guy L."/>
            <person name="Ettema T.J."/>
        </authorList>
    </citation>
    <scope>NUCLEOTIDE SEQUENCE</scope>
</reference>